<evidence type="ECO:0000256" key="1">
    <source>
        <dbReference type="ARBA" id="ARBA00004514"/>
    </source>
</evidence>
<sequence>MTDDTLNRALGLTQAIETAVAEDDWVRASALAEERSPLLMSLSPTQTPQALETIRAIQRIDASIREYIRNGHDRLAAQHGAALKRIESVSLYHRTGML</sequence>
<keyword evidence="7" id="KW-1185">Reference proteome</keyword>
<evidence type="ECO:0000313" key="7">
    <source>
        <dbReference type="Proteomes" id="UP000789704"/>
    </source>
</evidence>
<dbReference type="Pfam" id="PF05400">
    <property type="entry name" value="FliT"/>
    <property type="match status" value="1"/>
</dbReference>
<dbReference type="RefSeq" id="WP_228880039.1">
    <property type="nucleotide sequence ID" value="NZ_CAJQYX010000009.1"/>
</dbReference>
<proteinExistence type="predicted"/>
<dbReference type="Proteomes" id="UP000789704">
    <property type="component" value="Unassembled WGS sequence"/>
</dbReference>
<keyword evidence="2" id="KW-0963">Cytoplasm</keyword>
<keyword evidence="4" id="KW-0143">Chaperone</keyword>
<protein>
    <recommendedName>
        <fullName evidence="5">Flagellar protein FliT</fullName>
    </recommendedName>
</protein>
<keyword evidence="3" id="KW-1005">Bacterial flagellum biogenesis</keyword>
<evidence type="ECO:0000256" key="2">
    <source>
        <dbReference type="ARBA" id="ARBA00022490"/>
    </source>
</evidence>
<dbReference type="InterPro" id="IPR008622">
    <property type="entry name" value="FliT"/>
</dbReference>
<evidence type="ECO:0000256" key="3">
    <source>
        <dbReference type="ARBA" id="ARBA00022795"/>
    </source>
</evidence>
<dbReference type="GO" id="GO:0044781">
    <property type="term" value="P:bacterial-type flagellum organization"/>
    <property type="evidence" value="ECO:0007669"/>
    <property type="project" value="UniProtKB-KW"/>
</dbReference>
<gene>
    <name evidence="6" type="ORF">LMG31841_03824</name>
</gene>
<accession>A0A9N8RZM7</accession>
<dbReference type="EMBL" id="CAJQZC010000007">
    <property type="protein sequence ID" value="CAG4909023.1"/>
    <property type="molecule type" value="Genomic_DNA"/>
</dbReference>
<organism evidence="6 7">
    <name type="scientific">Paraburkholderia saeva</name>
    <dbReference type="NCBI Taxonomy" id="2777537"/>
    <lineage>
        <taxon>Bacteria</taxon>
        <taxon>Pseudomonadati</taxon>
        <taxon>Pseudomonadota</taxon>
        <taxon>Betaproteobacteria</taxon>
        <taxon>Burkholderiales</taxon>
        <taxon>Burkholderiaceae</taxon>
        <taxon>Paraburkholderia</taxon>
    </lineage>
</organism>
<comment type="subcellular location">
    <subcellularLocation>
        <location evidence="1">Cytoplasm</location>
        <location evidence="1">Cytosol</location>
    </subcellularLocation>
</comment>
<evidence type="ECO:0000313" key="6">
    <source>
        <dbReference type="EMBL" id="CAG4909023.1"/>
    </source>
</evidence>
<comment type="caution">
    <text evidence="6">The sequence shown here is derived from an EMBL/GenBank/DDBJ whole genome shotgun (WGS) entry which is preliminary data.</text>
</comment>
<evidence type="ECO:0000256" key="4">
    <source>
        <dbReference type="ARBA" id="ARBA00023186"/>
    </source>
</evidence>
<evidence type="ECO:0000256" key="5">
    <source>
        <dbReference type="ARBA" id="ARBA00093797"/>
    </source>
</evidence>
<reference evidence="6" key="1">
    <citation type="submission" date="2021-04" db="EMBL/GenBank/DDBJ databases">
        <authorList>
            <person name="Vanwijnsberghe S."/>
        </authorList>
    </citation>
    <scope>NUCLEOTIDE SEQUENCE</scope>
    <source>
        <strain evidence="6">LMG 31841</strain>
    </source>
</reference>
<name>A0A9N8RZM7_9BURK</name>
<dbReference type="AlphaFoldDB" id="A0A9N8RZM7"/>